<name>A0A0E9U7F4_ANGAN</name>
<dbReference type="AlphaFoldDB" id="A0A0E9U7F4"/>
<protein>
    <submittedName>
        <fullName evidence="1">Uncharacterized protein</fullName>
    </submittedName>
</protein>
<proteinExistence type="predicted"/>
<evidence type="ECO:0000313" key="1">
    <source>
        <dbReference type="EMBL" id="JAH60878.1"/>
    </source>
</evidence>
<reference evidence="1" key="2">
    <citation type="journal article" date="2015" name="Fish Shellfish Immunol.">
        <title>Early steps in the European eel (Anguilla anguilla)-Vibrio vulnificus interaction in the gills: Role of the RtxA13 toxin.</title>
        <authorList>
            <person name="Callol A."/>
            <person name="Pajuelo D."/>
            <person name="Ebbesson L."/>
            <person name="Teles M."/>
            <person name="MacKenzie S."/>
            <person name="Amaro C."/>
        </authorList>
    </citation>
    <scope>NUCLEOTIDE SEQUENCE</scope>
</reference>
<reference evidence="1" key="1">
    <citation type="submission" date="2014-11" db="EMBL/GenBank/DDBJ databases">
        <authorList>
            <person name="Amaro Gonzalez C."/>
        </authorList>
    </citation>
    <scope>NUCLEOTIDE SEQUENCE</scope>
</reference>
<sequence>MLRDLLKSCGVHMELVRYALRYSTCRWAFMGVSQ</sequence>
<accession>A0A0E9U7F4</accession>
<organism evidence="1">
    <name type="scientific">Anguilla anguilla</name>
    <name type="common">European freshwater eel</name>
    <name type="synonym">Muraena anguilla</name>
    <dbReference type="NCBI Taxonomy" id="7936"/>
    <lineage>
        <taxon>Eukaryota</taxon>
        <taxon>Metazoa</taxon>
        <taxon>Chordata</taxon>
        <taxon>Craniata</taxon>
        <taxon>Vertebrata</taxon>
        <taxon>Euteleostomi</taxon>
        <taxon>Actinopterygii</taxon>
        <taxon>Neopterygii</taxon>
        <taxon>Teleostei</taxon>
        <taxon>Anguilliformes</taxon>
        <taxon>Anguillidae</taxon>
        <taxon>Anguilla</taxon>
    </lineage>
</organism>
<dbReference type="EMBL" id="GBXM01047699">
    <property type="protein sequence ID" value="JAH60878.1"/>
    <property type="molecule type" value="Transcribed_RNA"/>
</dbReference>